<gene>
    <name evidence="1" type="ORF">AERO8C_160017</name>
</gene>
<evidence type="ECO:0000313" key="1">
    <source>
        <dbReference type="EMBL" id="VXA83864.1"/>
    </source>
</evidence>
<accession>A0A653KXH4</accession>
<protein>
    <submittedName>
        <fullName evidence="1">Uncharacterized protein</fullName>
    </submittedName>
</protein>
<dbReference type="EMBL" id="CABWLC010000008">
    <property type="protein sequence ID" value="VXA83864.1"/>
    <property type="molecule type" value="Genomic_DNA"/>
</dbReference>
<proteinExistence type="predicted"/>
<organism evidence="1 2">
    <name type="scientific">Aeromonas veronii</name>
    <dbReference type="NCBI Taxonomy" id="654"/>
    <lineage>
        <taxon>Bacteria</taxon>
        <taxon>Pseudomonadati</taxon>
        <taxon>Pseudomonadota</taxon>
        <taxon>Gammaproteobacteria</taxon>
        <taxon>Aeromonadales</taxon>
        <taxon>Aeromonadaceae</taxon>
        <taxon>Aeromonas</taxon>
    </lineage>
</organism>
<name>A0A653KXH4_AERVE</name>
<dbReference type="AlphaFoldDB" id="A0A653KXH4"/>
<dbReference type="Proteomes" id="UP000439123">
    <property type="component" value="Unassembled WGS sequence"/>
</dbReference>
<evidence type="ECO:0000313" key="2">
    <source>
        <dbReference type="Proteomes" id="UP000439123"/>
    </source>
</evidence>
<sequence length="34" mass="3881">MITSLISALQVDGQPPQGRKKCQDNYNNRLFLMT</sequence>
<reference evidence="1 2" key="1">
    <citation type="submission" date="2019-10" db="EMBL/GenBank/DDBJ databases">
        <authorList>
            <person name="Karimi E."/>
        </authorList>
    </citation>
    <scope>NUCLEOTIDE SEQUENCE [LARGE SCALE GENOMIC DNA]</scope>
    <source>
        <strain evidence="1">Aeromonas sp. 8C</strain>
    </source>
</reference>